<dbReference type="Pfam" id="PF02897">
    <property type="entry name" value="Peptidase_S9_N"/>
    <property type="match status" value="1"/>
</dbReference>
<dbReference type="SUPFAM" id="SSF50993">
    <property type="entry name" value="Peptidase/esterase 'gauge' domain"/>
    <property type="match status" value="1"/>
</dbReference>
<comment type="caution">
    <text evidence="3">The sequence shown here is derived from an EMBL/GenBank/DDBJ whole genome shotgun (WGS) entry which is preliminary data.</text>
</comment>
<proteinExistence type="predicted"/>
<sequence>MRGPYRWLEGDDDRVADWERQQNEYTDSVIQTDRRESLEPAFEELGWHESYFLPTVRGGRYFQRIEPAEAEQPRLTVRSEPDGDPRTLVDPTDLDETVSLQWFEPNWDGTLVVYGLMDAGTEQYDLRVLDVDDSAVVDEIDDVGRCNGASWDESGFYYSATGAAAEGDSSTRNSGTTNSTARTDLSPLISTRSGGRPSRSVQGRASSS</sequence>
<feature type="compositionally biased region" description="Low complexity" evidence="1">
    <location>
        <begin position="170"/>
        <end position="183"/>
    </location>
</feature>
<dbReference type="InterPro" id="IPR051167">
    <property type="entry name" value="Prolyl_oligopep/macrocyclase"/>
</dbReference>
<keyword evidence="4" id="KW-1185">Reference proteome</keyword>
<dbReference type="PANTHER" id="PTHR42881:SF2">
    <property type="entry name" value="PROLYL ENDOPEPTIDASE"/>
    <property type="match status" value="1"/>
</dbReference>
<gene>
    <name evidence="3" type="ORF">ACFQQG_12715</name>
</gene>
<evidence type="ECO:0000256" key="1">
    <source>
        <dbReference type="SAM" id="MobiDB-lite"/>
    </source>
</evidence>
<dbReference type="EMBL" id="JBHSZI010000001">
    <property type="protein sequence ID" value="MFC7058870.1"/>
    <property type="molecule type" value="Genomic_DNA"/>
</dbReference>
<feature type="region of interest" description="Disordered" evidence="1">
    <location>
        <begin position="164"/>
        <end position="208"/>
    </location>
</feature>
<dbReference type="Proteomes" id="UP001596445">
    <property type="component" value="Unassembled WGS sequence"/>
</dbReference>
<evidence type="ECO:0000313" key="3">
    <source>
        <dbReference type="EMBL" id="MFC7058870.1"/>
    </source>
</evidence>
<organism evidence="3 4">
    <name type="scientific">Halovenus salina</name>
    <dbReference type="NCBI Taxonomy" id="1510225"/>
    <lineage>
        <taxon>Archaea</taxon>
        <taxon>Methanobacteriati</taxon>
        <taxon>Methanobacteriota</taxon>
        <taxon>Stenosarchaea group</taxon>
        <taxon>Halobacteria</taxon>
        <taxon>Halobacteriales</taxon>
        <taxon>Haloarculaceae</taxon>
        <taxon>Halovenus</taxon>
    </lineage>
</organism>
<feature type="compositionally biased region" description="Basic and acidic residues" evidence="1">
    <location>
        <begin position="77"/>
        <end position="87"/>
    </location>
</feature>
<dbReference type="PANTHER" id="PTHR42881">
    <property type="entry name" value="PROLYL ENDOPEPTIDASE"/>
    <property type="match status" value="1"/>
</dbReference>
<dbReference type="InterPro" id="IPR029058">
    <property type="entry name" value="AB_hydrolase_fold"/>
</dbReference>
<feature type="compositionally biased region" description="Polar residues" evidence="1">
    <location>
        <begin position="188"/>
        <end position="208"/>
    </location>
</feature>
<feature type="domain" description="Peptidase S9A N-terminal" evidence="2">
    <location>
        <begin position="4"/>
        <end position="173"/>
    </location>
</feature>
<feature type="region of interest" description="Disordered" evidence="1">
    <location>
        <begin position="72"/>
        <end position="91"/>
    </location>
</feature>
<dbReference type="Gene3D" id="3.40.50.1820">
    <property type="entry name" value="alpha/beta hydrolase"/>
    <property type="match status" value="1"/>
</dbReference>
<reference evidence="3 4" key="1">
    <citation type="journal article" date="2019" name="Int. J. Syst. Evol. Microbiol.">
        <title>The Global Catalogue of Microorganisms (GCM) 10K type strain sequencing project: providing services to taxonomists for standard genome sequencing and annotation.</title>
        <authorList>
            <consortium name="The Broad Institute Genomics Platform"/>
            <consortium name="The Broad Institute Genome Sequencing Center for Infectious Disease"/>
            <person name="Wu L."/>
            <person name="Ma J."/>
        </authorList>
    </citation>
    <scope>NUCLEOTIDE SEQUENCE [LARGE SCALE GENOMIC DNA]</scope>
    <source>
        <strain evidence="3 4">JCM 30072</strain>
    </source>
</reference>
<accession>A0ABD5W0L4</accession>
<name>A0ABD5W0L4_9EURY</name>
<evidence type="ECO:0000259" key="2">
    <source>
        <dbReference type="Pfam" id="PF02897"/>
    </source>
</evidence>
<dbReference type="RefSeq" id="WP_382186915.1">
    <property type="nucleotide sequence ID" value="NZ_JBHSZI010000001.1"/>
</dbReference>
<protein>
    <recommendedName>
        <fullName evidence="2">Peptidase S9A N-terminal domain-containing protein</fullName>
    </recommendedName>
</protein>
<dbReference type="AlphaFoldDB" id="A0ABD5W0L4"/>
<dbReference type="InterPro" id="IPR023302">
    <property type="entry name" value="Pept_S9A_N"/>
</dbReference>
<dbReference type="Gene3D" id="2.130.10.120">
    <property type="entry name" value="Prolyl oligopeptidase, N-terminal domain"/>
    <property type="match status" value="1"/>
</dbReference>
<evidence type="ECO:0000313" key="4">
    <source>
        <dbReference type="Proteomes" id="UP001596445"/>
    </source>
</evidence>